<gene>
    <name evidence="9" type="ORF">RIF29_09308</name>
</gene>
<evidence type="ECO:0000256" key="6">
    <source>
        <dbReference type="SAM" id="Coils"/>
    </source>
</evidence>
<feature type="domain" description="WRKY" evidence="8">
    <location>
        <begin position="204"/>
        <end position="246"/>
    </location>
</feature>
<evidence type="ECO:0000256" key="2">
    <source>
        <dbReference type="ARBA" id="ARBA00023015"/>
    </source>
</evidence>
<dbReference type="SMART" id="SM00774">
    <property type="entry name" value="WRKY"/>
    <property type="match status" value="1"/>
</dbReference>
<sequence>MEEKVASKKLLEVEEKSYDNSPRDAPNKTVEPSIQNSLGSTILCLSLNNSEQPLTQMSLLRIKLEEAKIENHNLRAMINQINERFTSLQNRLLLVMQQHQLSSSSPRNNHDLQKENREDEEKPMFPTRQFLKICEPSPSNGSTTEGFSSVENIDEKNIGRNIAYANNAEGKKNNQITMEGAKDMDHQASELSGRKARVSIRARSNFSLIGDGCQWRKYGQKTAKGNPCPRAYYRCSMGTACPVRKQGSTPNEIA</sequence>
<dbReference type="PROSITE" id="PS50811">
    <property type="entry name" value="WRKY"/>
    <property type="match status" value="1"/>
</dbReference>
<evidence type="ECO:0000313" key="10">
    <source>
        <dbReference type="Proteomes" id="UP001372338"/>
    </source>
</evidence>
<keyword evidence="2" id="KW-0805">Transcription regulation</keyword>
<dbReference type="Gene3D" id="2.20.25.80">
    <property type="entry name" value="WRKY domain"/>
    <property type="match status" value="1"/>
</dbReference>
<dbReference type="GO" id="GO:0043565">
    <property type="term" value="F:sequence-specific DNA binding"/>
    <property type="evidence" value="ECO:0007669"/>
    <property type="project" value="InterPro"/>
</dbReference>
<keyword evidence="3" id="KW-0238">DNA-binding</keyword>
<comment type="caution">
    <text evidence="9">The sequence shown here is derived from an EMBL/GenBank/DDBJ whole genome shotgun (WGS) entry which is preliminary data.</text>
</comment>
<dbReference type="GO" id="GO:0003700">
    <property type="term" value="F:DNA-binding transcription factor activity"/>
    <property type="evidence" value="ECO:0007669"/>
    <property type="project" value="InterPro"/>
</dbReference>
<name>A0AAN9FRR9_CROPI</name>
<protein>
    <recommendedName>
        <fullName evidence="8">WRKY domain-containing protein</fullName>
    </recommendedName>
</protein>
<keyword evidence="4" id="KW-0804">Transcription</keyword>
<reference evidence="9 10" key="1">
    <citation type="submission" date="2024-01" db="EMBL/GenBank/DDBJ databases">
        <title>The genomes of 5 underutilized Papilionoideae crops provide insights into root nodulation and disease resistanc.</title>
        <authorList>
            <person name="Yuan L."/>
        </authorList>
    </citation>
    <scope>NUCLEOTIDE SEQUENCE [LARGE SCALE GENOMIC DNA]</scope>
    <source>
        <strain evidence="9">ZHUSHIDOU_FW_LH</strain>
        <tissue evidence="9">Leaf</tissue>
    </source>
</reference>
<dbReference type="SUPFAM" id="SSF118290">
    <property type="entry name" value="WRKY DNA-binding domain"/>
    <property type="match status" value="1"/>
</dbReference>
<dbReference type="PANTHER" id="PTHR31429">
    <property type="entry name" value="WRKY TRANSCRIPTION FACTOR 36-RELATED"/>
    <property type="match status" value="1"/>
</dbReference>
<evidence type="ECO:0000313" key="9">
    <source>
        <dbReference type="EMBL" id="KAK7281372.1"/>
    </source>
</evidence>
<accession>A0AAN9FRR9</accession>
<feature type="compositionally biased region" description="Basic and acidic residues" evidence="7">
    <location>
        <begin position="1"/>
        <end position="26"/>
    </location>
</feature>
<dbReference type="InterPro" id="IPR044810">
    <property type="entry name" value="WRKY_plant"/>
</dbReference>
<dbReference type="InterPro" id="IPR036576">
    <property type="entry name" value="WRKY_dom_sf"/>
</dbReference>
<evidence type="ECO:0000256" key="4">
    <source>
        <dbReference type="ARBA" id="ARBA00023163"/>
    </source>
</evidence>
<evidence type="ECO:0000256" key="3">
    <source>
        <dbReference type="ARBA" id="ARBA00023125"/>
    </source>
</evidence>
<feature type="region of interest" description="Disordered" evidence="7">
    <location>
        <begin position="1"/>
        <end position="33"/>
    </location>
</feature>
<evidence type="ECO:0000259" key="8">
    <source>
        <dbReference type="PROSITE" id="PS50811"/>
    </source>
</evidence>
<feature type="compositionally biased region" description="Basic and acidic residues" evidence="7">
    <location>
        <begin position="108"/>
        <end position="122"/>
    </location>
</feature>
<keyword evidence="6" id="KW-0175">Coiled coil</keyword>
<keyword evidence="5" id="KW-0539">Nucleus</keyword>
<evidence type="ECO:0000256" key="7">
    <source>
        <dbReference type="SAM" id="MobiDB-lite"/>
    </source>
</evidence>
<evidence type="ECO:0000256" key="1">
    <source>
        <dbReference type="ARBA" id="ARBA00004123"/>
    </source>
</evidence>
<organism evidence="9 10">
    <name type="scientific">Crotalaria pallida</name>
    <name type="common">Smooth rattlebox</name>
    <name type="synonym">Crotalaria striata</name>
    <dbReference type="NCBI Taxonomy" id="3830"/>
    <lineage>
        <taxon>Eukaryota</taxon>
        <taxon>Viridiplantae</taxon>
        <taxon>Streptophyta</taxon>
        <taxon>Embryophyta</taxon>
        <taxon>Tracheophyta</taxon>
        <taxon>Spermatophyta</taxon>
        <taxon>Magnoliopsida</taxon>
        <taxon>eudicotyledons</taxon>
        <taxon>Gunneridae</taxon>
        <taxon>Pentapetalae</taxon>
        <taxon>rosids</taxon>
        <taxon>fabids</taxon>
        <taxon>Fabales</taxon>
        <taxon>Fabaceae</taxon>
        <taxon>Papilionoideae</taxon>
        <taxon>50 kb inversion clade</taxon>
        <taxon>genistoids sensu lato</taxon>
        <taxon>core genistoids</taxon>
        <taxon>Crotalarieae</taxon>
        <taxon>Crotalaria</taxon>
    </lineage>
</organism>
<keyword evidence="10" id="KW-1185">Reference proteome</keyword>
<dbReference type="InterPro" id="IPR003657">
    <property type="entry name" value="WRKY_dom"/>
</dbReference>
<dbReference type="Proteomes" id="UP001372338">
    <property type="component" value="Unassembled WGS sequence"/>
</dbReference>
<dbReference type="Pfam" id="PF03106">
    <property type="entry name" value="WRKY"/>
    <property type="match status" value="1"/>
</dbReference>
<dbReference type="EMBL" id="JAYWIO010000002">
    <property type="protein sequence ID" value="KAK7281372.1"/>
    <property type="molecule type" value="Genomic_DNA"/>
</dbReference>
<dbReference type="AlphaFoldDB" id="A0AAN9FRR9"/>
<proteinExistence type="predicted"/>
<feature type="coiled-coil region" evidence="6">
    <location>
        <begin position="57"/>
        <end position="91"/>
    </location>
</feature>
<comment type="subcellular location">
    <subcellularLocation>
        <location evidence="1">Nucleus</location>
    </subcellularLocation>
</comment>
<dbReference type="PANTHER" id="PTHR31429:SF64">
    <property type="entry name" value="TRANSCRIPTION FACTOR WRKY FAMILY-RELATED"/>
    <property type="match status" value="1"/>
</dbReference>
<evidence type="ECO:0000256" key="5">
    <source>
        <dbReference type="ARBA" id="ARBA00023242"/>
    </source>
</evidence>
<dbReference type="GO" id="GO:0005634">
    <property type="term" value="C:nucleus"/>
    <property type="evidence" value="ECO:0007669"/>
    <property type="project" value="UniProtKB-SubCell"/>
</dbReference>
<feature type="region of interest" description="Disordered" evidence="7">
    <location>
        <begin position="99"/>
        <end position="122"/>
    </location>
</feature>